<sequence>MGAKRNRGDHARVPSLALAGTPLLRCPWCADGLLFCPGEAEDSVPDGASTGHAAEGDGFICTNRAACPYNEVLAQDCTIAFSGISGQVLLRHFYAALDAHLKRLQGKRQGLDAQGGWCSGLEHCGGAEPVVCGAVGRVLAAA</sequence>
<gene>
    <name evidence="1" type="ORF">Tco025E_04599</name>
</gene>
<evidence type="ECO:0000313" key="1">
    <source>
        <dbReference type="EMBL" id="RNF18214.1"/>
    </source>
</evidence>
<accession>A0A3R7N8T6</accession>
<organism evidence="1 2">
    <name type="scientific">Trypanosoma conorhini</name>
    <dbReference type="NCBI Taxonomy" id="83891"/>
    <lineage>
        <taxon>Eukaryota</taxon>
        <taxon>Discoba</taxon>
        <taxon>Euglenozoa</taxon>
        <taxon>Kinetoplastea</taxon>
        <taxon>Metakinetoplastina</taxon>
        <taxon>Trypanosomatida</taxon>
        <taxon>Trypanosomatidae</taxon>
        <taxon>Trypanosoma</taxon>
    </lineage>
</organism>
<comment type="caution">
    <text evidence="1">The sequence shown here is derived from an EMBL/GenBank/DDBJ whole genome shotgun (WGS) entry which is preliminary data.</text>
</comment>
<protein>
    <submittedName>
        <fullName evidence="1">Uncharacterized protein</fullName>
    </submittedName>
</protein>
<dbReference type="AlphaFoldDB" id="A0A3R7N8T6"/>
<dbReference type="Proteomes" id="UP000284403">
    <property type="component" value="Unassembled WGS sequence"/>
</dbReference>
<name>A0A3R7N8T6_9TRYP</name>
<dbReference type="EMBL" id="MKKU01000239">
    <property type="protein sequence ID" value="RNF18214.1"/>
    <property type="molecule type" value="Genomic_DNA"/>
</dbReference>
<reference evidence="1 2" key="1">
    <citation type="journal article" date="2018" name="BMC Genomics">
        <title>Genomic comparison of Trypanosoma conorhini and Trypanosoma rangeli to Trypanosoma cruzi strains of high and low virulence.</title>
        <authorList>
            <person name="Bradwell K.R."/>
            <person name="Koparde V.N."/>
            <person name="Matveyev A.V."/>
            <person name="Serrano M.G."/>
            <person name="Alves J.M."/>
            <person name="Parikh H."/>
            <person name="Huang B."/>
            <person name="Lee V."/>
            <person name="Espinosa-Alvarez O."/>
            <person name="Ortiz P.A."/>
            <person name="Costa-Martins A.G."/>
            <person name="Teixeira M.M."/>
            <person name="Buck G.A."/>
        </authorList>
    </citation>
    <scope>NUCLEOTIDE SEQUENCE [LARGE SCALE GENOMIC DNA]</scope>
    <source>
        <strain evidence="1 2">025E</strain>
    </source>
</reference>
<proteinExistence type="predicted"/>
<evidence type="ECO:0000313" key="2">
    <source>
        <dbReference type="Proteomes" id="UP000284403"/>
    </source>
</evidence>
<dbReference type="OrthoDB" id="238677at2759"/>
<dbReference type="GeneID" id="40318210"/>
<dbReference type="RefSeq" id="XP_029228412.1">
    <property type="nucleotide sequence ID" value="XM_029371509.1"/>
</dbReference>
<keyword evidence="2" id="KW-1185">Reference proteome</keyword>